<proteinExistence type="predicted"/>
<sequence length="143" mass="16486">MKTLPFSASEPQQHSASQFQAKKRKRHFIAIGFDACVLLSYWGKKLNYDTFTQINSREISKCEVPVTFLKFDPTDYLYFNYELMRFLKKEDLSIPVLPQEIISHLRSLEGELVIYGGVGDSEGPYSGRIYRTSFVLLNSEEDA</sequence>
<dbReference type="OrthoDB" id="822336at2"/>
<evidence type="ECO:0000313" key="1">
    <source>
        <dbReference type="EMBL" id="SEG34218.1"/>
    </source>
</evidence>
<dbReference type="EMBL" id="FNVR01000026">
    <property type="protein sequence ID" value="SEG34218.1"/>
    <property type="molecule type" value="Genomic_DNA"/>
</dbReference>
<gene>
    <name evidence="1" type="ORF">SAMN03080598_03451</name>
</gene>
<organism evidence="1 2">
    <name type="scientific">Algoriphagus boritolerans DSM 17298 = JCM 18970</name>
    <dbReference type="NCBI Taxonomy" id="1120964"/>
    <lineage>
        <taxon>Bacteria</taxon>
        <taxon>Pseudomonadati</taxon>
        <taxon>Bacteroidota</taxon>
        <taxon>Cytophagia</taxon>
        <taxon>Cytophagales</taxon>
        <taxon>Cyclobacteriaceae</taxon>
        <taxon>Algoriphagus</taxon>
    </lineage>
</organism>
<reference evidence="2" key="1">
    <citation type="submission" date="2016-10" db="EMBL/GenBank/DDBJ databases">
        <authorList>
            <person name="Varghese N."/>
            <person name="Submissions S."/>
        </authorList>
    </citation>
    <scope>NUCLEOTIDE SEQUENCE [LARGE SCALE GENOMIC DNA]</scope>
    <source>
        <strain evidence="2">DSM 17298</strain>
    </source>
</reference>
<name>A0A1H5ZCT9_9BACT</name>
<dbReference type="Proteomes" id="UP000236736">
    <property type="component" value="Unassembled WGS sequence"/>
</dbReference>
<keyword evidence="2" id="KW-1185">Reference proteome</keyword>
<accession>A0A1H5ZCT9</accession>
<protein>
    <submittedName>
        <fullName evidence="1">Uncharacterized protein</fullName>
    </submittedName>
</protein>
<dbReference type="RefSeq" id="WP_103926055.1">
    <property type="nucleotide sequence ID" value="NZ_FNVR01000026.1"/>
</dbReference>
<dbReference type="AlphaFoldDB" id="A0A1H5ZCT9"/>
<evidence type="ECO:0000313" key="2">
    <source>
        <dbReference type="Proteomes" id="UP000236736"/>
    </source>
</evidence>